<dbReference type="GO" id="GO:0007018">
    <property type="term" value="P:microtubule-based movement"/>
    <property type="evidence" value="ECO:0007669"/>
    <property type="project" value="InterPro"/>
</dbReference>
<reference evidence="5" key="3">
    <citation type="submission" date="2025-09" db="UniProtKB">
        <authorList>
            <consortium name="Ensembl"/>
        </authorList>
    </citation>
    <scope>IDENTIFICATION</scope>
</reference>
<dbReference type="InterPro" id="IPR026983">
    <property type="entry name" value="DHC"/>
</dbReference>
<dbReference type="PANTHER" id="PTHR22878:SF72">
    <property type="entry name" value="DYNEIN HEAVY CHAIN 3, AXONEMAL"/>
    <property type="match status" value="1"/>
</dbReference>
<feature type="domain" description="Dynein heavy chain coiled coil stalk" evidence="2">
    <location>
        <begin position="84"/>
        <end position="168"/>
    </location>
</feature>
<dbReference type="InterPro" id="IPR035706">
    <property type="entry name" value="AAA_9"/>
</dbReference>
<comment type="similarity">
    <text evidence="1">Belongs to the dynein heavy chain family.</text>
</comment>
<dbReference type="AlphaFoldDB" id="A0A8C4RIN5"/>
<dbReference type="InterPro" id="IPR024317">
    <property type="entry name" value="Dynein_heavy_chain_D4_dom"/>
</dbReference>
<protein>
    <submittedName>
        <fullName evidence="5">Uncharacterized protein</fullName>
    </submittedName>
</protein>
<accession>A0A8C4RIN5</accession>
<dbReference type="Pfam" id="PF12777">
    <property type="entry name" value="MT"/>
    <property type="match status" value="2"/>
</dbReference>
<organism evidence="5 6">
    <name type="scientific">Erpetoichthys calabaricus</name>
    <name type="common">Rope fish</name>
    <name type="synonym">Calamoichthys calabaricus</name>
    <dbReference type="NCBI Taxonomy" id="27687"/>
    <lineage>
        <taxon>Eukaryota</taxon>
        <taxon>Metazoa</taxon>
        <taxon>Chordata</taxon>
        <taxon>Craniata</taxon>
        <taxon>Vertebrata</taxon>
        <taxon>Euteleostomi</taxon>
        <taxon>Actinopterygii</taxon>
        <taxon>Polypteriformes</taxon>
        <taxon>Polypteridae</taxon>
        <taxon>Erpetoichthys</taxon>
    </lineage>
</organism>
<evidence type="ECO:0000256" key="1">
    <source>
        <dbReference type="ARBA" id="ARBA00008887"/>
    </source>
</evidence>
<dbReference type="GO" id="GO:0051959">
    <property type="term" value="F:dynein light intermediate chain binding"/>
    <property type="evidence" value="ECO:0007669"/>
    <property type="project" value="InterPro"/>
</dbReference>
<dbReference type="PANTHER" id="PTHR22878">
    <property type="entry name" value="DYNEIN HEAVY CHAIN 6, AXONEMAL-LIKE-RELATED"/>
    <property type="match status" value="1"/>
</dbReference>
<evidence type="ECO:0000313" key="6">
    <source>
        <dbReference type="Proteomes" id="UP000694620"/>
    </source>
</evidence>
<evidence type="ECO:0000259" key="3">
    <source>
        <dbReference type="Pfam" id="PF12780"/>
    </source>
</evidence>
<feature type="domain" description="Dynein heavy chain AAA module D4" evidence="3">
    <location>
        <begin position="9"/>
        <end position="50"/>
    </location>
</feature>
<dbReference type="GO" id="GO:0045505">
    <property type="term" value="F:dynein intermediate chain binding"/>
    <property type="evidence" value="ECO:0007669"/>
    <property type="project" value="InterPro"/>
</dbReference>
<reference evidence="5" key="1">
    <citation type="submission" date="2021-06" db="EMBL/GenBank/DDBJ databases">
        <authorList>
            <consortium name="Wellcome Sanger Institute Data Sharing"/>
        </authorList>
    </citation>
    <scope>NUCLEOTIDE SEQUENCE [LARGE SCALE GENOMIC DNA]</scope>
</reference>
<name>A0A8C4RIN5_ERPCA</name>
<feature type="domain" description="Dynein heavy chain ATP-binding dynein motor region" evidence="4">
    <location>
        <begin position="265"/>
        <end position="316"/>
    </location>
</feature>
<keyword evidence="6" id="KW-1185">Reference proteome</keyword>
<evidence type="ECO:0000313" key="5">
    <source>
        <dbReference type="Ensembl" id="ENSECRP00000002599.1"/>
    </source>
</evidence>
<evidence type="ECO:0000259" key="2">
    <source>
        <dbReference type="Pfam" id="PF12777"/>
    </source>
</evidence>
<evidence type="ECO:0000259" key="4">
    <source>
        <dbReference type="Pfam" id="PF12781"/>
    </source>
</evidence>
<reference evidence="5" key="2">
    <citation type="submission" date="2025-08" db="UniProtKB">
        <authorList>
            <consortium name="Ensembl"/>
        </authorList>
    </citation>
    <scope>IDENTIFICATION</scope>
</reference>
<dbReference type="GeneTree" id="ENSGT00940000154959"/>
<dbReference type="Proteomes" id="UP000694620">
    <property type="component" value="Chromosome 1"/>
</dbReference>
<dbReference type="GO" id="GO:0030286">
    <property type="term" value="C:dynein complex"/>
    <property type="evidence" value="ECO:0007669"/>
    <property type="project" value="InterPro"/>
</dbReference>
<dbReference type="Pfam" id="PF12781">
    <property type="entry name" value="AAA_9"/>
    <property type="match status" value="1"/>
</dbReference>
<dbReference type="Gene3D" id="1.20.920.20">
    <property type="match status" value="1"/>
</dbReference>
<dbReference type="Pfam" id="PF12780">
    <property type="entry name" value="AAA_8"/>
    <property type="match status" value="1"/>
</dbReference>
<proteinExistence type="inferred from homology"/>
<dbReference type="InterPro" id="IPR024743">
    <property type="entry name" value="Dynein_HC_stalk"/>
</dbReference>
<sequence>MSQGIRKGAVFLCRHFHQSCVNAEFFESLQRRIYVTPTSYLELIKTFKRLLESKRLELLTNRNRYLTGLEKLDFASAQVSYYTDIHHSVIAQIRRDFISNPDFEPAVIKNVSSACEGLCSWVRAIEVYDKVTKVCKTNLFERQAKQQLGGTEVEGKVKLVNIRNLTCKNNFHRLKLGRAEKLMSGLGGERERWMQISQQLDDTYQNIVGDMLLSAGVVAYLGPFTPQFRQEVLKDWQDMCKRKEIPVSPTFSLSTTLGDAVTIMEWQVHGLPRDMFSVENAIIITSARRWPLMIDPQGQANKWIKSMEKSHSRYSFQNKSCHLVSSSFEK</sequence>
<feature type="domain" description="Dynein heavy chain coiled coil stalk" evidence="2">
    <location>
        <begin position="178"/>
        <end position="234"/>
    </location>
</feature>
<dbReference type="Ensembl" id="ENSECRT00000002639.1">
    <property type="protein sequence ID" value="ENSECRP00000002599.1"/>
    <property type="gene ID" value="ENSECRG00000001770.1"/>
</dbReference>